<comment type="caution">
    <text evidence="4">The sequence shown here is derived from an EMBL/GenBank/DDBJ whole genome shotgun (WGS) entry which is preliminary data.</text>
</comment>
<dbReference type="AlphaFoldDB" id="A0A8K0P0T4"/>
<name>A0A8K0P0T4_LADFU</name>
<protein>
    <recommendedName>
        <fullName evidence="2">Isochorismatase domain-containing protein 1</fullName>
    </recommendedName>
</protein>
<sequence length="204" mass="22950">MADLPAVEAIKNGSLPDKQTIFFMCDIQEKFRNVALYFNEMITSANKLVETSRILGIPLVVTEQYPKALGHTVNELNIGHAEVFSKTKFSMMIPEVIDSMQRHCNGEAKCVVLFGLEAHICIEQTAIDLRSSGYQVHVVADATVSRSQEDRLLAFERLKQIGCFITTTESVLFKFMMDKNHPKFNEIRPLVKSTTPFTGLSSKM</sequence>
<dbReference type="InterPro" id="IPR036380">
    <property type="entry name" value="Isochorismatase-like_sf"/>
</dbReference>
<dbReference type="FunFam" id="3.40.50.850:FF:000001">
    <property type="entry name" value="Isochorismatase domain-containing protein 1"/>
    <property type="match status" value="1"/>
</dbReference>
<dbReference type="PANTHER" id="PTHR14119:SF17">
    <property type="entry name" value="ISOCHORISMATASE DOMAIN-CONTAINING PROTEIN 1"/>
    <property type="match status" value="1"/>
</dbReference>
<reference evidence="4" key="1">
    <citation type="submission" date="2013-04" db="EMBL/GenBank/DDBJ databases">
        <authorList>
            <person name="Qu J."/>
            <person name="Murali S.C."/>
            <person name="Bandaranaike D."/>
            <person name="Bellair M."/>
            <person name="Blankenburg K."/>
            <person name="Chao H."/>
            <person name="Dinh H."/>
            <person name="Doddapaneni H."/>
            <person name="Downs B."/>
            <person name="Dugan-Rocha S."/>
            <person name="Elkadiri S."/>
            <person name="Gnanaolivu R.D."/>
            <person name="Hernandez B."/>
            <person name="Javaid M."/>
            <person name="Jayaseelan J.C."/>
            <person name="Lee S."/>
            <person name="Li M."/>
            <person name="Ming W."/>
            <person name="Munidasa M."/>
            <person name="Muniz J."/>
            <person name="Nguyen L."/>
            <person name="Ongeri F."/>
            <person name="Osuji N."/>
            <person name="Pu L.-L."/>
            <person name="Puazo M."/>
            <person name="Qu C."/>
            <person name="Quiroz J."/>
            <person name="Raj R."/>
            <person name="Weissenberger G."/>
            <person name="Xin Y."/>
            <person name="Zou X."/>
            <person name="Han Y."/>
            <person name="Richards S."/>
            <person name="Worley K."/>
            <person name="Muzny D."/>
            <person name="Gibbs R."/>
        </authorList>
    </citation>
    <scope>NUCLEOTIDE SEQUENCE</scope>
    <source>
        <strain evidence="4">Sampled in the wild</strain>
    </source>
</reference>
<proteinExistence type="inferred from homology"/>
<evidence type="ECO:0000313" key="4">
    <source>
        <dbReference type="EMBL" id="KAG8228453.1"/>
    </source>
</evidence>
<dbReference type="EMBL" id="KZ308372">
    <property type="protein sequence ID" value="KAG8228453.1"/>
    <property type="molecule type" value="Genomic_DNA"/>
</dbReference>
<dbReference type="Pfam" id="PF00857">
    <property type="entry name" value="Isochorismatase"/>
    <property type="match status" value="1"/>
</dbReference>
<dbReference type="Proteomes" id="UP000792457">
    <property type="component" value="Unassembled WGS sequence"/>
</dbReference>
<comment type="similarity">
    <text evidence="1">Belongs to the isochorismatase family.</text>
</comment>
<evidence type="ECO:0000313" key="5">
    <source>
        <dbReference type="Proteomes" id="UP000792457"/>
    </source>
</evidence>
<evidence type="ECO:0000256" key="2">
    <source>
        <dbReference type="ARBA" id="ARBA00040688"/>
    </source>
</evidence>
<feature type="domain" description="Isochorismatase-like" evidence="3">
    <location>
        <begin position="20"/>
        <end position="170"/>
    </location>
</feature>
<gene>
    <name evidence="4" type="ORF">J437_LFUL009104</name>
</gene>
<keyword evidence="5" id="KW-1185">Reference proteome</keyword>
<dbReference type="Gene3D" id="3.40.50.850">
    <property type="entry name" value="Isochorismatase-like"/>
    <property type="match status" value="1"/>
</dbReference>
<dbReference type="SUPFAM" id="SSF52499">
    <property type="entry name" value="Isochorismatase-like hydrolases"/>
    <property type="match status" value="1"/>
</dbReference>
<dbReference type="OrthoDB" id="269496at2759"/>
<dbReference type="CDD" id="cd01012">
    <property type="entry name" value="YcaC_related"/>
    <property type="match status" value="1"/>
</dbReference>
<evidence type="ECO:0000256" key="1">
    <source>
        <dbReference type="ARBA" id="ARBA00006336"/>
    </source>
</evidence>
<reference evidence="4" key="2">
    <citation type="submission" date="2017-10" db="EMBL/GenBank/DDBJ databases">
        <title>Ladona fulva Genome sequencing and assembly.</title>
        <authorList>
            <person name="Murali S."/>
            <person name="Richards S."/>
            <person name="Bandaranaike D."/>
            <person name="Bellair M."/>
            <person name="Blankenburg K."/>
            <person name="Chao H."/>
            <person name="Dinh H."/>
            <person name="Doddapaneni H."/>
            <person name="Dugan-Rocha S."/>
            <person name="Elkadiri S."/>
            <person name="Gnanaolivu R."/>
            <person name="Hernandez B."/>
            <person name="Skinner E."/>
            <person name="Javaid M."/>
            <person name="Lee S."/>
            <person name="Li M."/>
            <person name="Ming W."/>
            <person name="Munidasa M."/>
            <person name="Muniz J."/>
            <person name="Nguyen L."/>
            <person name="Hughes D."/>
            <person name="Osuji N."/>
            <person name="Pu L.-L."/>
            <person name="Puazo M."/>
            <person name="Qu C."/>
            <person name="Quiroz J."/>
            <person name="Raj R."/>
            <person name="Weissenberger G."/>
            <person name="Xin Y."/>
            <person name="Zou X."/>
            <person name="Han Y."/>
            <person name="Worley K."/>
            <person name="Muzny D."/>
            <person name="Gibbs R."/>
        </authorList>
    </citation>
    <scope>NUCLEOTIDE SEQUENCE</scope>
    <source>
        <strain evidence="4">Sampled in the wild</strain>
    </source>
</reference>
<dbReference type="InterPro" id="IPR050993">
    <property type="entry name" value="Isochorismatase_domain"/>
</dbReference>
<dbReference type="PANTHER" id="PTHR14119">
    <property type="entry name" value="HYDROLASE"/>
    <property type="match status" value="1"/>
</dbReference>
<dbReference type="InterPro" id="IPR000868">
    <property type="entry name" value="Isochorismatase-like_dom"/>
</dbReference>
<organism evidence="4 5">
    <name type="scientific">Ladona fulva</name>
    <name type="common">Scarce chaser dragonfly</name>
    <name type="synonym">Libellula fulva</name>
    <dbReference type="NCBI Taxonomy" id="123851"/>
    <lineage>
        <taxon>Eukaryota</taxon>
        <taxon>Metazoa</taxon>
        <taxon>Ecdysozoa</taxon>
        <taxon>Arthropoda</taxon>
        <taxon>Hexapoda</taxon>
        <taxon>Insecta</taxon>
        <taxon>Pterygota</taxon>
        <taxon>Palaeoptera</taxon>
        <taxon>Odonata</taxon>
        <taxon>Epiprocta</taxon>
        <taxon>Anisoptera</taxon>
        <taxon>Libelluloidea</taxon>
        <taxon>Libellulidae</taxon>
        <taxon>Ladona</taxon>
    </lineage>
</organism>
<evidence type="ECO:0000259" key="3">
    <source>
        <dbReference type="Pfam" id="PF00857"/>
    </source>
</evidence>
<accession>A0A8K0P0T4</accession>